<evidence type="ECO:0000259" key="7">
    <source>
        <dbReference type="PROSITE" id="PS50850"/>
    </source>
</evidence>
<organism evidence="8 9">
    <name type="scientific">Kitasatospora terrestris</name>
    <dbReference type="NCBI Taxonomy" id="258051"/>
    <lineage>
        <taxon>Bacteria</taxon>
        <taxon>Bacillati</taxon>
        <taxon>Actinomycetota</taxon>
        <taxon>Actinomycetes</taxon>
        <taxon>Kitasatosporales</taxon>
        <taxon>Streptomycetaceae</taxon>
        <taxon>Kitasatospora</taxon>
    </lineage>
</organism>
<reference evidence="9" key="1">
    <citation type="journal article" date="2019" name="Int. J. Syst. Evol. Microbiol.">
        <title>The Global Catalogue of Microorganisms (GCM) 10K type strain sequencing project: providing services to taxonomists for standard genome sequencing and annotation.</title>
        <authorList>
            <consortium name="The Broad Institute Genomics Platform"/>
            <consortium name="The Broad Institute Genome Sequencing Center for Infectious Disease"/>
            <person name="Wu L."/>
            <person name="Ma J."/>
        </authorList>
    </citation>
    <scope>NUCLEOTIDE SEQUENCE [LARGE SCALE GENOMIC DNA]</scope>
    <source>
        <strain evidence="9">JCM 13006</strain>
    </source>
</reference>
<keyword evidence="3 6" id="KW-0812">Transmembrane</keyword>
<evidence type="ECO:0000256" key="3">
    <source>
        <dbReference type="ARBA" id="ARBA00022692"/>
    </source>
</evidence>
<evidence type="ECO:0000256" key="6">
    <source>
        <dbReference type="SAM" id="Phobius"/>
    </source>
</evidence>
<dbReference type="InterPro" id="IPR020846">
    <property type="entry name" value="MFS_dom"/>
</dbReference>
<keyword evidence="5 6" id="KW-0472">Membrane</keyword>
<evidence type="ECO:0000256" key="1">
    <source>
        <dbReference type="ARBA" id="ARBA00004651"/>
    </source>
</evidence>
<dbReference type="PANTHER" id="PTHR23513:SF11">
    <property type="entry name" value="STAPHYLOFERRIN A TRANSPORTER"/>
    <property type="match status" value="1"/>
</dbReference>
<evidence type="ECO:0000313" key="9">
    <source>
        <dbReference type="Proteomes" id="UP001501752"/>
    </source>
</evidence>
<feature type="transmembrane region" description="Helical" evidence="6">
    <location>
        <begin position="242"/>
        <end position="263"/>
    </location>
</feature>
<comment type="subcellular location">
    <subcellularLocation>
        <location evidence="1">Cell membrane</location>
        <topology evidence="1">Multi-pass membrane protein</topology>
    </subcellularLocation>
</comment>
<dbReference type="InterPro" id="IPR036259">
    <property type="entry name" value="MFS_trans_sf"/>
</dbReference>
<evidence type="ECO:0000256" key="4">
    <source>
        <dbReference type="ARBA" id="ARBA00022989"/>
    </source>
</evidence>
<feature type="transmembrane region" description="Helical" evidence="6">
    <location>
        <begin position="300"/>
        <end position="321"/>
    </location>
</feature>
<dbReference type="PROSITE" id="PS50850">
    <property type="entry name" value="MFS"/>
    <property type="match status" value="1"/>
</dbReference>
<feature type="transmembrane region" description="Helical" evidence="6">
    <location>
        <begin position="275"/>
        <end position="293"/>
    </location>
</feature>
<keyword evidence="2" id="KW-1003">Cell membrane</keyword>
<gene>
    <name evidence="8" type="ORF">GCM10023235_34880</name>
</gene>
<protein>
    <submittedName>
        <fullName evidence="8">MFS transporter</fullName>
    </submittedName>
</protein>
<dbReference type="Pfam" id="PF07690">
    <property type="entry name" value="MFS_1"/>
    <property type="match status" value="1"/>
</dbReference>
<evidence type="ECO:0000256" key="5">
    <source>
        <dbReference type="ARBA" id="ARBA00023136"/>
    </source>
</evidence>
<dbReference type="EMBL" id="BAABIS010000001">
    <property type="protein sequence ID" value="GAA4854487.1"/>
    <property type="molecule type" value="Genomic_DNA"/>
</dbReference>
<feature type="transmembrane region" description="Helical" evidence="6">
    <location>
        <begin position="118"/>
        <end position="135"/>
    </location>
</feature>
<comment type="caution">
    <text evidence="8">The sequence shown here is derived from an EMBL/GenBank/DDBJ whole genome shotgun (WGS) entry which is preliminary data.</text>
</comment>
<sequence length="422" mass="43195">MTTDLGTAARAQADAQQPVPLRRNWRFQVLWGGAASAMLGTCLADTAYPLLLLAMTGSPALAGAFGAVQFAASAVFGLHGGAVADRHDRRRILLAADAVRLLAALSVVAALALHRLTVPHTLLVAAVLGATMAYGGPVRMLAIRAVVPAVQLRQALAQDELRVNGAALIGPPLGGFLLGLGTAVPFLTTAVTSLLALSASWAVRFESPAQNADGGADGEGGEQRGAVLEGVRYLLSKKLLRSTLLVTLAMNLAGSAMLLAVMVRLRDGGTSTGGIGLALAGEAVGGLLGAPLVTRLHKRLAPGALLLVVAWSAVPMFLLPALLGGPVVVFCSLAVMMLGVPALRVMVDVLIFQQVPDELRGRVIAATMTLLMVGMPIGTFVSGLLLDRFAAGPVLVALAALLGLGLLPSTLGRSLRGTSWPA</sequence>
<dbReference type="SUPFAM" id="SSF103473">
    <property type="entry name" value="MFS general substrate transporter"/>
    <property type="match status" value="1"/>
</dbReference>
<feature type="transmembrane region" description="Helical" evidence="6">
    <location>
        <begin position="327"/>
        <end position="351"/>
    </location>
</feature>
<dbReference type="Proteomes" id="UP001501752">
    <property type="component" value="Unassembled WGS sequence"/>
</dbReference>
<evidence type="ECO:0000256" key="2">
    <source>
        <dbReference type="ARBA" id="ARBA00022475"/>
    </source>
</evidence>
<feature type="transmembrane region" description="Helical" evidence="6">
    <location>
        <begin position="389"/>
        <end position="407"/>
    </location>
</feature>
<feature type="domain" description="Major facilitator superfamily (MFS) profile" evidence="7">
    <location>
        <begin position="1"/>
        <end position="417"/>
    </location>
</feature>
<keyword evidence="4 6" id="KW-1133">Transmembrane helix</keyword>
<dbReference type="PANTHER" id="PTHR23513">
    <property type="entry name" value="INTEGRAL MEMBRANE EFFLUX PROTEIN-RELATED"/>
    <property type="match status" value="1"/>
</dbReference>
<name>A0ABP9DNK5_9ACTN</name>
<dbReference type="CDD" id="cd06173">
    <property type="entry name" value="MFS_MefA_like"/>
    <property type="match status" value="1"/>
</dbReference>
<feature type="transmembrane region" description="Helical" evidence="6">
    <location>
        <begin position="363"/>
        <end position="383"/>
    </location>
</feature>
<dbReference type="Gene3D" id="1.20.1250.20">
    <property type="entry name" value="MFS general substrate transporter like domains"/>
    <property type="match status" value="1"/>
</dbReference>
<dbReference type="InterPro" id="IPR011701">
    <property type="entry name" value="MFS"/>
</dbReference>
<dbReference type="RefSeq" id="WP_345697758.1">
    <property type="nucleotide sequence ID" value="NZ_BAABIS010000001.1"/>
</dbReference>
<accession>A0ABP9DNK5</accession>
<evidence type="ECO:0000313" key="8">
    <source>
        <dbReference type="EMBL" id="GAA4854487.1"/>
    </source>
</evidence>
<feature type="transmembrane region" description="Helical" evidence="6">
    <location>
        <begin position="29"/>
        <end position="54"/>
    </location>
</feature>
<proteinExistence type="predicted"/>
<feature type="transmembrane region" description="Helical" evidence="6">
    <location>
        <begin position="60"/>
        <end position="80"/>
    </location>
</feature>
<keyword evidence="9" id="KW-1185">Reference proteome</keyword>